<comment type="caution">
    <text evidence="1">The sequence shown here is derived from an EMBL/GenBank/DDBJ whole genome shotgun (WGS) entry which is preliminary data.</text>
</comment>
<proteinExistence type="predicted"/>
<reference evidence="1 2" key="1">
    <citation type="submission" date="2016-10" db="EMBL/GenBank/DDBJ databases">
        <title>Proteomics and genomics reveal pathogen-plant mechanisms compatible with a hemibiotrophic lifestyle of Diplodia corticola.</title>
        <authorList>
            <person name="Fernandes I."/>
            <person name="De Jonge R."/>
            <person name="Van De Peer Y."/>
            <person name="Devreese B."/>
            <person name="Alves A."/>
            <person name="Esteves A.C."/>
        </authorList>
    </citation>
    <scope>NUCLEOTIDE SEQUENCE [LARGE SCALE GENOMIC DNA]</scope>
    <source>
        <strain evidence="1 2">CBS 112549</strain>
    </source>
</reference>
<dbReference type="EMBL" id="MNUE01000011">
    <property type="protein sequence ID" value="OJD36427.1"/>
    <property type="molecule type" value="Genomic_DNA"/>
</dbReference>
<evidence type="ECO:0000313" key="1">
    <source>
        <dbReference type="EMBL" id="OJD36427.1"/>
    </source>
</evidence>
<dbReference type="Proteomes" id="UP000183809">
    <property type="component" value="Unassembled WGS sequence"/>
</dbReference>
<evidence type="ECO:0000313" key="2">
    <source>
        <dbReference type="Proteomes" id="UP000183809"/>
    </source>
</evidence>
<dbReference type="RefSeq" id="XP_020132687.1">
    <property type="nucleotide sequence ID" value="XM_020270421.1"/>
</dbReference>
<gene>
    <name evidence="1" type="ORF">BKCO1_1100063</name>
</gene>
<sequence length="253" mass="28514">MTSAPIEVNLADKGDAIKQDDATEEVIAPMENNTAVEDGAPVEDNTFQEAGALTGDDTEEEAAFRHILQVFAESGFILGAVKYPGAPGKWPQLDSDEDRHFSLRETSTGMTEWKVATRSEPPTPNMRFWYLLRPWFNDKQWHPLSDLDLVTRQKIYLVKRHVIDSATSGLMRLTWPGTVGFGIRIRRDWLTGRAIVELYMYNIKWSRVAVESSNACDTVLEALLYLMVKVEKLCDDSSAEGWDVLLPCTPQAF</sequence>
<dbReference type="AlphaFoldDB" id="A0A1J9RV11"/>
<protein>
    <submittedName>
        <fullName evidence="1">Uncharacterized protein</fullName>
    </submittedName>
</protein>
<name>A0A1J9RV11_9PEZI</name>
<dbReference type="GeneID" id="31010680"/>
<accession>A0A1J9RV11</accession>
<keyword evidence="2" id="KW-1185">Reference proteome</keyword>
<organism evidence="1 2">
    <name type="scientific">Diplodia corticola</name>
    <dbReference type="NCBI Taxonomy" id="236234"/>
    <lineage>
        <taxon>Eukaryota</taxon>
        <taxon>Fungi</taxon>
        <taxon>Dikarya</taxon>
        <taxon>Ascomycota</taxon>
        <taxon>Pezizomycotina</taxon>
        <taxon>Dothideomycetes</taxon>
        <taxon>Dothideomycetes incertae sedis</taxon>
        <taxon>Botryosphaeriales</taxon>
        <taxon>Botryosphaeriaceae</taxon>
        <taxon>Diplodia</taxon>
    </lineage>
</organism>